<accession>A0A9E2F2K6</accession>
<name>A0A9E2F2K6_PSYF1</name>
<dbReference type="Gene3D" id="3.40.50.150">
    <property type="entry name" value="Vaccinia Virus protein VP39"/>
    <property type="match status" value="1"/>
</dbReference>
<reference evidence="1 2" key="1">
    <citation type="journal article" date="2021" name="bioRxiv">
        <title>Unique metabolic strategies in Hadean analogues reveal hints for primordial physiology.</title>
        <authorList>
            <person name="Nobu M.K."/>
            <person name="Nakai R."/>
            <person name="Tamazawa S."/>
            <person name="Mori H."/>
            <person name="Toyoda A."/>
            <person name="Ijiri A."/>
            <person name="Suzuki S."/>
            <person name="Kurokawa K."/>
            <person name="Kamagata Y."/>
            <person name="Tamaki H."/>
        </authorList>
    </citation>
    <scope>NUCLEOTIDE SEQUENCE [LARGE SCALE GENOMIC DNA]</scope>
    <source>
        <strain evidence="1">BS525</strain>
    </source>
</reference>
<sequence>MQAQPVKPTSYFFTKGEQTKEVWYYDLSDLNITKKQPLTLQHFEEFFKLLSERRTSDRSWCVPIEDIEAKKYDLKAVNPNRKDNEDKRSSEDLITIIESHAAEIEKAIRQLRNKRI</sequence>
<dbReference type="InterPro" id="IPR029063">
    <property type="entry name" value="SAM-dependent_MTases_sf"/>
</dbReference>
<dbReference type="Proteomes" id="UP000811545">
    <property type="component" value="Unassembled WGS sequence"/>
</dbReference>
<protein>
    <submittedName>
        <fullName evidence="1">Uncharacterized protein</fullName>
    </submittedName>
</protein>
<proteinExistence type="predicted"/>
<gene>
    <name evidence="1" type="ORF">DDT42_01659</name>
</gene>
<dbReference type="AlphaFoldDB" id="A0A9E2F2K6"/>
<organism evidence="1 2">
    <name type="scientific">Psychracetigena formicireducens</name>
    <dbReference type="NCBI Taxonomy" id="2986056"/>
    <lineage>
        <taxon>Bacteria</taxon>
        <taxon>Bacillati</taxon>
        <taxon>Candidatus Lithacetigenota</taxon>
        <taxon>Candidatus Psychracetigena</taxon>
    </lineage>
</organism>
<dbReference type="EMBL" id="QLTW01000170">
    <property type="protein sequence ID" value="MBT9145782.1"/>
    <property type="molecule type" value="Genomic_DNA"/>
</dbReference>
<dbReference type="SUPFAM" id="SSF53335">
    <property type="entry name" value="S-adenosyl-L-methionine-dependent methyltransferases"/>
    <property type="match status" value="1"/>
</dbReference>
<evidence type="ECO:0000313" key="2">
    <source>
        <dbReference type="Proteomes" id="UP000811545"/>
    </source>
</evidence>
<evidence type="ECO:0000313" key="1">
    <source>
        <dbReference type="EMBL" id="MBT9145782.1"/>
    </source>
</evidence>
<comment type="caution">
    <text evidence="1">The sequence shown here is derived from an EMBL/GenBank/DDBJ whole genome shotgun (WGS) entry which is preliminary data.</text>
</comment>